<feature type="transmembrane region" description="Helical" evidence="7">
    <location>
        <begin position="98"/>
        <end position="121"/>
    </location>
</feature>
<keyword evidence="3" id="KW-1003">Cell membrane</keyword>
<accession>A0ABP7BRC8</accession>
<dbReference type="PANTHER" id="PTHR30151">
    <property type="entry name" value="ALKANE SULFONATE ABC TRANSPORTER-RELATED, MEMBRANE SUBUNIT"/>
    <property type="match status" value="1"/>
</dbReference>
<feature type="domain" description="ABC transmembrane type-1" evidence="8">
    <location>
        <begin position="92"/>
        <end position="276"/>
    </location>
</feature>
<feature type="transmembrane region" description="Helical" evidence="7">
    <location>
        <begin position="158"/>
        <end position="178"/>
    </location>
</feature>
<evidence type="ECO:0000256" key="4">
    <source>
        <dbReference type="ARBA" id="ARBA00022692"/>
    </source>
</evidence>
<comment type="subcellular location">
    <subcellularLocation>
        <location evidence="1 7">Cell membrane</location>
        <topology evidence="1 7">Multi-pass membrane protein</topology>
    </subcellularLocation>
</comment>
<keyword evidence="4 7" id="KW-0812">Transmembrane</keyword>
<proteinExistence type="inferred from homology"/>
<evidence type="ECO:0000256" key="6">
    <source>
        <dbReference type="ARBA" id="ARBA00023136"/>
    </source>
</evidence>
<evidence type="ECO:0000256" key="1">
    <source>
        <dbReference type="ARBA" id="ARBA00004651"/>
    </source>
</evidence>
<evidence type="ECO:0000256" key="7">
    <source>
        <dbReference type="RuleBase" id="RU363032"/>
    </source>
</evidence>
<feature type="transmembrane region" description="Helical" evidence="7">
    <location>
        <begin position="42"/>
        <end position="63"/>
    </location>
</feature>
<evidence type="ECO:0000256" key="2">
    <source>
        <dbReference type="ARBA" id="ARBA00022448"/>
    </source>
</evidence>
<dbReference type="Gene3D" id="1.10.3720.10">
    <property type="entry name" value="MetI-like"/>
    <property type="match status" value="1"/>
</dbReference>
<dbReference type="Proteomes" id="UP001500752">
    <property type="component" value="Unassembled WGS sequence"/>
</dbReference>
<feature type="transmembrane region" description="Helical" evidence="7">
    <location>
        <begin position="249"/>
        <end position="272"/>
    </location>
</feature>
<reference evidence="10" key="1">
    <citation type="journal article" date="2019" name="Int. J. Syst. Evol. Microbiol.">
        <title>The Global Catalogue of Microorganisms (GCM) 10K type strain sequencing project: providing services to taxonomists for standard genome sequencing and annotation.</title>
        <authorList>
            <consortium name="The Broad Institute Genomics Platform"/>
            <consortium name="The Broad Institute Genome Sequencing Center for Infectious Disease"/>
            <person name="Wu L."/>
            <person name="Ma J."/>
        </authorList>
    </citation>
    <scope>NUCLEOTIDE SEQUENCE [LARGE SCALE GENOMIC DNA]</scope>
    <source>
        <strain evidence="10">JCM 30742</strain>
    </source>
</reference>
<dbReference type="PANTHER" id="PTHR30151:SF25">
    <property type="entry name" value="TAURINE TRANSPORT SYSTEM PERMEASE PROTEIN TAUC"/>
    <property type="match status" value="1"/>
</dbReference>
<dbReference type="InterPro" id="IPR000515">
    <property type="entry name" value="MetI-like"/>
</dbReference>
<protein>
    <submittedName>
        <fullName evidence="9">ABC transporter permease</fullName>
    </submittedName>
</protein>
<feature type="transmembrane region" description="Helical" evidence="7">
    <location>
        <begin position="133"/>
        <end position="152"/>
    </location>
</feature>
<evidence type="ECO:0000256" key="3">
    <source>
        <dbReference type="ARBA" id="ARBA00022475"/>
    </source>
</evidence>
<keyword evidence="5 7" id="KW-1133">Transmembrane helix</keyword>
<comment type="caution">
    <text evidence="9">The sequence shown here is derived from an EMBL/GenBank/DDBJ whole genome shotgun (WGS) entry which is preliminary data.</text>
</comment>
<keyword evidence="10" id="KW-1185">Reference proteome</keyword>
<dbReference type="SUPFAM" id="SSF161098">
    <property type="entry name" value="MetI-like"/>
    <property type="match status" value="1"/>
</dbReference>
<dbReference type="CDD" id="cd06261">
    <property type="entry name" value="TM_PBP2"/>
    <property type="match status" value="1"/>
</dbReference>
<name>A0ABP7BRC8_9MICC</name>
<keyword evidence="2 7" id="KW-0813">Transport</keyword>
<dbReference type="PROSITE" id="PS50928">
    <property type="entry name" value="ABC_TM1"/>
    <property type="match status" value="1"/>
</dbReference>
<evidence type="ECO:0000259" key="8">
    <source>
        <dbReference type="PROSITE" id="PS50928"/>
    </source>
</evidence>
<comment type="similarity">
    <text evidence="7">Belongs to the binding-protein-dependent transport system permease family.</text>
</comment>
<feature type="transmembrane region" description="Helical" evidence="7">
    <location>
        <begin position="199"/>
        <end position="229"/>
    </location>
</feature>
<sequence length="292" mass="30922">MTHGPMRLDTASAGPAGVTAAAPAAAGARRRRPGRKWPAKQLLGVAGILGFLLTWEAIPRLGLIEARFLPPASEVIAALAVDLQLVAFWAAVGETLLAWFLGLASAMVLALVAGFVVGSSHFLRRFTNSTVEFLRPIPSVALIPLAVLLFGVKIQSSILLIVYAAFWQVFIQVLYGVADVDNVAMQTARSYGLPAAARVRYVVFPTALPYLMTGVRLAASVALILAITAELVIGSPGLGREIALAQSGGAISGMYALILATGLIGVLINLLMRFIERKTLSWHSSIRSEVIV</sequence>
<gene>
    <name evidence="9" type="ORF">GCM10023081_02960</name>
</gene>
<dbReference type="EMBL" id="BAABEO010000005">
    <property type="protein sequence ID" value="GAA3667740.1"/>
    <property type="molecule type" value="Genomic_DNA"/>
</dbReference>
<dbReference type="RefSeq" id="WP_345147929.1">
    <property type="nucleotide sequence ID" value="NZ_BAABEO010000005.1"/>
</dbReference>
<evidence type="ECO:0000313" key="9">
    <source>
        <dbReference type="EMBL" id="GAA3667740.1"/>
    </source>
</evidence>
<dbReference type="InterPro" id="IPR035906">
    <property type="entry name" value="MetI-like_sf"/>
</dbReference>
<evidence type="ECO:0000313" key="10">
    <source>
        <dbReference type="Proteomes" id="UP001500752"/>
    </source>
</evidence>
<organism evidence="9 10">
    <name type="scientific">Arthrobacter ginkgonis</name>
    <dbReference type="NCBI Taxonomy" id="1630594"/>
    <lineage>
        <taxon>Bacteria</taxon>
        <taxon>Bacillati</taxon>
        <taxon>Actinomycetota</taxon>
        <taxon>Actinomycetes</taxon>
        <taxon>Micrococcales</taxon>
        <taxon>Micrococcaceae</taxon>
        <taxon>Arthrobacter</taxon>
    </lineage>
</organism>
<dbReference type="Pfam" id="PF00528">
    <property type="entry name" value="BPD_transp_1"/>
    <property type="match status" value="1"/>
</dbReference>
<evidence type="ECO:0000256" key="5">
    <source>
        <dbReference type="ARBA" id="ARBA00022989"/>
    </source>
</evidence>
<keyword evidence="6 7" id="KW-0472">Membrane</keyword>